<feature type="domain" description="AAA+ ATPase" evidence="1">
    <location>
        <begin position="30"/>
        <end position="188"/>
    </location>
</feature>
<organism evidence="2 3">
    <name type="scientific">Thermosyntropha lipolytica DSM 11003</name>
    <dbReference type="NCBI Taxonomy" id="1123382"/>
    <lineage>
        <taxon>Bacteria</taxon>
        <taxon>Bacillati</taxon>
        <taxon>Bacillota</taxon>
        <taxon>Clostridia</taxon>
        <taxon>Eubacteriales</taxon>
        <taxon>Syntrophomonadaceae</taxon>
        <taxon>Thermosyntropha</taxon>
    </lineage>
</organism>
<dbReference type="SMART" id="SM00382">
    <property type="entry name" value="AAA"/>
    <property type="match status" value="1"/>
</dbReference>
<dbReference type="Gene3D" id="3.40.50.300">
    <property type="entry name" value="P-loop containing nucleotide triphosphate hydrolases"/>
    <property type="match status" value="1"/>
</dbReference>
<reference evidence="3" key="1">
    <citation type="submission" date="2016-11" db="EMBL/GenBank/DDBJ databases">
        <authorList>
            <person name="Varghese N."/>
            <person name="Submissions S."/>
        </authorList>
    </citation>
    <scope>NUCLEOTIDE SEQUENCE [LARGE SCALE GENOMIC DNA]</scope>
    <source>
        <strain evidence="3">DSM 11003</strain>
    </source>
</reference>
<dbReference type="STRING" id="1123382.SAMN02745221_00377"/>
<dbReference type="RefSeq" id="WP_073089364.1">
    <property type="nucleotide sequence ID" value="NZ_FQWY01000005.1"/>
</dbReference>
<evidence type="ECO:0000259" key="1">
    <source>
        <dbReference type="SMART" id="SM00382"/>
    </source>
</evidence>
<dbReference type="EMBL" id="FQWY01000005">
    <property type="protein sequence ID" value="SHG52061.1"/>
    <property type="molecule type" value="Genomic_DNA"/>
</dbReference>
<dbReference type="PANTHER" id="PTHR42759">
    <property type="entry name" value="MOXR FAMILY PROTEIN"/>
    <property type="match status" value="1"/>
</dbReference>
<protein>
    <submittedName>
        <fullName evidence="2">MoxR-like ATPase</fullName>
    </submittedName>
</protein>
<dbReference type="InterPro" id="IPR003593">
    <property type="entry name" value="AAA+_ATPase"/>
</dbReference>
<dbReference type="Proteomes" id="UP000242329">
    <property type="component" value="Unassembled WGS sequence"/>
</dbReference>
<dbReference type="AlphaFoldDB" id="A0A1M5KH33"/>
<accession>A0A1M5KH33</accession>
<dbReference type="Pfam" id="PF07728">
    <property type="entry name" value="AAA_5"/>
    <property type="match status" value="1"/>
</dbReference>
<dbReference type="PANTHER" id="PTHR42759:SF1">
    <property type="entry name" value="MAGNESIUM-CHELATASE SUBUNIT CHLD"/>
    <property type="match status" value="1"/>
</dbReference>
<dbReference type="InterPro" id="IPR011704">
    <property type="entry name" value="ATPase_dyneun-rel_AAA"/>
</dbReference>
<name>A0A1M5KH33_9FIRM</name>
<keyword evidence="3" id="KW-1185">Reference proteome</keyword>
<dbReference type="GO" id="GO:0005524">
    <property type="term" value="F:ATP binding"/>
    <property type="evidence" value="ECO:0007669"/>
    <property type="project" value="InterPro"/>
</dbReference>
<dbReference type="SUPFAM" id="SSF52540">
    <property type="entry name" value="P-loop containing nucleoside triphosphate hydrolases"/>
    <property type="match status" value="1"/>
</dbReference>
<proteinExistence type="predicted"/>
<dbReference type="InterPro" id="IPR027417">
    <property type="entry name" value="P-loop_NTPase"/>
</dbReference>
<dbReference type="InterPro" id="IPR050764">
    <property type="entry name" value="CbbQ/NirQ/NorQ/GpvN"/>
</dbReference>
<dbReference type="CDD" id="cd00009">
    <property type="entry name" value="AAA"/>
    <property type="match status" value="1"/>
</dbReference>
<evidence type="ECO:0000313" key="2">
    <source>
        <dbReference type="EMBL" id="SHG52061.1"/>
    </source>
</evidence>
<gene>
    <name evidence="2" type="ORF">SAMN02745221_00377</name>
</gene>
<dbReference type="GO" id="GO:0016887">
    <property type="term" value="F:ATP hydrolysis activity"/>
    <property type="evidence" value="ECO:0007669"/>
    <property type="project" value="InterPro"/>
</dbReference>
<sequence>MGKEMKKYRGSANYIVSEELMNSVNIAIALGKPLLLKGEPGTGKTMLAQSIAEALNMRLIIWNIKSTTKAQEGLYVYDTVQRLYDSQFGEGDVSNIKQYIKLGKLGEAFVSDEQVVLLIDEIDKADLEFPNDLLWELDQMSFYIPETKETIVAKHRPIVIITSNAEKELPDAFLRRCIFHYIAFPTPEEMEKIVRVHHPDIDRKLLEQAMEAFYMLRSLPNIQKKPSTSELIDWLQALVIGGIKPSRIKQELPFLGVLLKKNEDLDVVLNQLYNKNQNKNATTYISGSINRFRV</sequence>
<evidence type="ECO:0000313" key="3">
    <source>
        <dbReference type="Proteomes" id="UP000242329"/>
    </source>
</evidence>